<keyword evidence="7" id="KW-1185">Reference proteome</keyword>
<proteinExistence type="predicted"/>
<feature type="domain" description="Hyaluronan-mediated motility receptor C-terminal" evidence="5">
    <location>
        <begin position="296"/>
        <end position="437"/>
    </location>
</feature>
<evidence type="ECO:0000256" key="1">
    <source>
        <dbReference type="ARBA" id="ARBA00004186"/>
    </source>
</evidence>
<evidence type="ECO:0000256" key="2">
    <source>
        <dbReference type="ARBA" id="ARBA00022490"/>
    </source>
</evidence>
<dbReference type="Pfam" id="PF15908">
    <property type="entry name" value="HMMR_C"/>
    <property type="match status" value="1"/>
</dbReference>
<dbReference type="GO" id="GO:0005819">
    <property type="term" value="C:spindle"/>
    <property type="evidence" value="ECO:0007669"/>
    <property type="project" value="UniProtKB-SubCell"/>
</dbReference>
<organism evidence="6 7">
    <name type="scientific">Elysia crispata</name>
    <name type="common">lettuce slug</name>
    <dbReference type="NCBI Taxonomy" id="231223"/>
    <lineage>
        <taxon>Eukaryota</taxon>
        <taxon>Metazoa</taxon>
        <taxon>Spiralia</taxon>
        <taxon>Lophotrochozoa</taxon>
        <taxon>Mollusca</taxon>
        <taxon>Gastropoda</taxon>
        <taxon>Heterobranchia</taxon>
        <taxon>Euthyneura</taxon>
        <taxon>Panpulmonata</taxon>
        <taxon>Sacoglossa</taxon>
        <taxon>Placobranchoidea</taxon>
        <taxon>Plakobranchidae</taxon>
        <taxon>Elysia</taxon>
    </lineage>
</organism>
<evidence type="ECO:0000313" key="7">
    <source>
        <dbReference type="Proteomes" id="UP001283361"/>
    </source>
</evidence>
<evidence type="ECO:0000256" key="4">
    <source>
        <dbReference type="SAM" id="Coils"/>
    </source>
</evidence>
<reference evidence="6" key="1">
    <citation type="journal article" date="2023" name="G3 (Bethesda)">
        <title>A reference genome for the long-term kleptoplast-retaining sea slug Elysia crispata morphotype clarki.</title>
        <authorList>
            <person name="Eastman K.E."/>
            <person name="Pendleton A.L."/>
            <person name="Shaikh M.A."/>
            <person name="Suttiyut T."/>
            <person name="Ogas R."/>
            <person name="Tomko P."/>
            <person name="Gavelis G."/>
            <person name="Widhalm J.R."/>
            <person name="Wisecaver J.H."/>
        </authorList>
    </citation>
    <scope>NUCLEOTIDE SEQUENCE</scope>
    <source>
        <strain evidence="6">ECLA1</strain>
    </source>
</reference>
<keyword evidence="2" id="KW-0963">Cytoplasm</keyword>
<feature type="coiled-coil region" evidence="4">
    <location>
        <begin position="2"/>
        <end position="336"/>
    </location>
</feature>
<evidence type="ECO:0000313" key="6">
    <source>
        <dbReference type="EMBL" id="KAK3711265.1"/>
    </source>
</evidence>
<dbReference type="InterPro" id="IPR026203">
    <property type="entry name" value="IHABP"/>
</dbReference>
<dbReference type="InterPro" id="IPR031794">
    <property type="entry name" value="HMMR_C"/>
</dbReference>
<comment type="subcellular location">
    <subcellularLocation>
        <location evidence="1">Cytoplasm</location>
        <location evidence="1">Cytoskeleton</location>
        <location evidence="1">Spindle</location>
    </subcellularLocation>
</comment>
<comment type="caution">
    <text evidence="6">The sequence shown here is derived from an EMBL/GenBank/DDBJ whole genome shotgun (WGS) entry which is preliminary data.</text>
</comment>
<sequence>AYSELSDVREQHREEMEKLVESHRVKDQQLEEVYSQTKVKVSALQANLDTVCNENGELQDKLNCANSKLSETKDNHIEELEKLAESVRLKEEQLEEKNSQTESKLSALLANLETAHKDKEELKGQIESAHLDLNDVRKHKEELEKLLQSVTLKDKQLEEMNLQAEDKLSFFQTNLYAAHKENEELKNRIESKNLELSVLQQQHREEMDRLEEDVSLKLSQFEKVSAQKIDLEDEFSSLEEENEKMRGEIESLAAKLTAQQEQHIERVRVLKEEKDYQEGQYTAMLNEMSEKIQQLEDAANLSHESHDGEESWKERYEDLERRMEPFREVIEAYEVEKKLIQDRDKYTQEQIEKLQQEAIKNMGHQNHKQKVKYVNSLKQENVALHQKYQESQEELFRQTALVRKYKQRLDMLEGSKSTSYKADVRPRTVIKVPLKEGNR</sequence>
<keyword evidence="4" id="KW-0175">Coiled coil</keyword>
<feature type="non-terminal residue" evidence="6">
    <location>
        <position position="439"/>
    </location>
</feature>
<protein>
    <recommendedName>
        <fullName evidence="5">Hyaluronan-mediated motility receptor C-terminal domain-containing protein</fullName>
    </recommendedName>
</protein>
<name>A0AAE1CME8_9GAST</name>
<gene>
    <name evidence="6" type="ORF">RRG08_018746</name>
</gene>
<dbReference type="PANTHER" id="PTHR18956:SF6">
    <property type="entry name" value="HYALURONAN MEDIATED MOTILITY RECEPTOR"/>
    <property type="match status" value="1"/>
</dbReference>
<dbReference type="Proteomes" id="UP001283361">
    <property type="component" value="Unassembled WGS sequence"/>
</dbReference>
<evidence type="ECO:0000259" key="5">
    <source>
        <dbReference type="Pfam" id="PF15908"/>
    </source>
</evidence>
<dbReference type="GO" id="GO:0005540">
    <property type="term" value="F:hyaluronic acid binding"/>
    <property type="evidence" value="ECO:0007669"/>
    <property type="project" value="InterPro"/>
</dbReference>
<keyword evidence="3" id="KW-0206">Cytoskeleton</keyword>
<dbReference type="EMBL" id="JAWDGP010007620">
    <property type="protein sequence ID" value="KAK3711265.1"/>
    <property type="molecule type" value="Genomic_DNA"/>
</dbReference>
<dbReference type="AlphaFoldDB" id="A0AAE1CME8"/>
<dbReference type="PANTHER" id="PTHR18956">
    <property type="entry name" value="HYALURONAN MEDIATED MOTILITY RECEPTOR"/>
    <property type="match status" value="1"/>
</dbReference>
<evidence type="ECO:0000256" key="3">
    <source>
        <dbReference type="ARBA" id="ARBA00023212"/>
    </source>
</evidence>
<accession>A0AAE1CME8</accession>